<dbReference type="CDD" id="cd14997">
    <property type="entry name" value="7tmA_ETH-R"/>
    <property type="match status" value="1"/>
</dbReference>
<evidence type="ECO:0000256" key="1">
    <source>
        <dbReference type="ARBA" id="ARBA00004141"/>
    </source>
</evidence>
<dbReference type="GO" id="GO:0004930">
    <property type="term" value="F:G protein-coupled receptor activity"/>
    <property type="evidence" value="ECO:0007669"/>
    <property type="project" value="UniProtKB-KW"/>
</dbReference>
<feature type="domain" description="G-protein coupled receptors family 1 profile" evidence="12">
    <location>
        <begin position="75"/>
        <end position="338"/>
    </location>
</feature>
<evidence type="ECO:0000256" key="11">
    <source>
        <dbReference type="SAM" id="Phobius"/>
    </source>
</evidence>
<dbReference type="AlphaFoldDB" id="A0A8B8G3X6"/>
<keyword evidence="7 9" id="KW-0675">Receptor</keyword>
<feature type="region of interest" description="Disordered" evidence="10">
    <location>
        <begin position="447"/>
        <end position="467"/>
    </location>
</feature>
<reference evidence="14" key="1">
    <citation type="submission" date="2025-08" db="UniProtKB">
        <authorList>
            <consortium name="RefSeq"/>
        </authorList>
    </citation>
    <scope>IDENTIFICATION</scope>
    <source>
        <tissue evidence="14">Whole body</tissue>
    </source>
</reference>
<proteinExistence type="inferred from homology"/>
<dbReference type="RefSeq" id="XP_025417296.1">
    <property type="nucleotide sequence ID" value="XM_025561511.1"/>
</dbReference>
<evidence type="ECO:0000313" key="14">
    <source>
        <dbReference type="RefSeq" id="XP_025417296.1"/>
    </source>
</evidence>
<evidence type="ECO:0000256" key="6">
    <source>
        <dbReference type="ARBA" id="ARBA00023136"/>
    </source>
</evidence>
<evidence type="ECO:0000256" key="2">
    <source>
        <dbReference type="ARBA" id="ARBA00010663"/>
    </source>
</evidence>
<dbReference type="SMART" id="SM01381">
    <property type="entry name" value="7TM_GPCR_Srsx"/>
    <property type="match status" value="1"/>
</dbReference>
<dbReference type="GeneID" id="112688349"/>
<evidence type="ECO:0000256" key="8">
    <source>
        <dbReference type="ARBA" id="ARBA00023224"/>
    </source>
</evidence>
<evidence type="ECO:0000256" key="4">
    <source>
        <dbReference type="ARBA" id="ARBA00022989"/>
    </source>
</evidence>
<name>A0A8B8G3X6_9HEMI</name>
<evidence type="ECO:0000256" key="9">
    <source>
        <dbReference type="RuleBase" id="RU000688"/>
    </source>
</evidence>
<dbReference type="PRINTS" id="PR00237">
    <property type="entry name" value="GPCRRHODOPSN"/>
</dbReference>
<evidence type="ECO:0000256" key="10">
    <source>
        <dbReference type="SAM" id="MobiDB-lite"/>
    </source>
</evidence>
<keyword evidence="5 9" id="KW-0297">G-protein coupled receptor</keyword>
<feature type="transmembrane region" description="Helical" evidence="11">
    <location>
        <begin position="315"/>
        <end position="337"/>
    </location>
</feature>
<protein>
    <submittedName>
        <fullName evidence="14">Growth hormone secretagogue receptor type 1-like isoform X2</fullName>
    </submittedName>
</protein>
<dbReference type="Proteomes" id="UP000694846">
    <property type="component" value="Unplaced"/>
</dbReference>
<accession>A0A8B8G3X6</accession>
<dbReference type="PANTHER" id="PTHR24243:SF233">
    <property type="entry name" value="THYROTROPIN-RELEASING HORMONE RECEPTOR"/>
    <property type="match status" value="1"/>
</dbReference>
<dbReference type="Gene3D" id="1.20.1070.10">
    <property type="entry name" value="Rhodopsin 7-helix transmembrane proteins"/>
    <property type="match status" value="1"/>
</dbReference>
<comment type="subcellular location">
    <subcellularLocation>
        <location evidence="1">Membrane</location>
        <topology evidence="1">Multi-pass membrane protein</topology>
    </subcellularLocation>
</comment>
<feature type="transmembrane region" description="Helical" evidence="11">
    <location>
        <begin position="177"/>
        <end position="201"/>
    </location>
</feature>
<dbReference type="PANTHER" id="PTHR24243">
    <property type="entry name" value="G-PROTEIN COUPLED RECEPTOR"/>
    <property type="match status" value="1"/>
</dbReference>
<feature type="transmembrane region" description="Helical" evidence="11">
    <location>
        <begin position="136"/>
        <end position="156"/>
    </location>
</feature>
<feature type="transmembrane region" description="Helical" evidence="11">
    <location>
        <begin position="275"/>
        <end position="303"/>
    </location>
</feature>
<organism evidence="13 14">
    <name type="scientific">Sipha flava</name>
    <name type="common">yellow sugarcane aphid</name>
    <dbReference type="NCBI Taxonomy" id="143950"/>
    <lineage>
        <taxon>Eukaryota</taxon>
        <taxon>Metazoa</taxon>
        <taxon>Ecdysozoa</taxon>
        <taxon>Arthropoda</taxon>
        <taxon>Hexapoda</taxon>
        <taxon>Insecta</taxon>
        <taxon>Pterygota</taxon>
        <taxon>Neoptera</taxon>
        <taxon>Paraneoptera</taxon>
        <taxon>Hemiptera</taxon>
        <taxon>Sternorrhyncha</taxon>
        <taxon>Aphidomorpha</taxon>
        <taxon>Aphidoidea</taxon>
        <taxon>Aphididae</taxon>
        <taxon>Sipha</taxon>
    </lineage>
</organism>
<keyword evidence="3 9" id="KW-0812">Transmembrane</keyword>
<dbReference type="PROSITE" id="PS50262">
    <property type="entry name" value="G_PROTEIN_RECEP_F1_2"/>
    <property type="match status" value="1"/>
</dbReference>
<gene>
    <name evidence="14" type="primary">LOC112688349</name>
</gene>
<evidence type="ECO:0000259" key="12">
    <source>
        <dbReference type="PROSITE" id="PS50262"/>
    </source>
</evidence>
<keyword evidence="4 11" id="KW-1133">Transmembrane helix</keyword>
<dbReference type="GO" id="GO:0005886">
    <property type="term" value="C:plasma membrane"/>
    <property type="evidence" value="ECO:0007669"/>
    <property type="project" value="TreeGrafter"/>
</dbReference>
<keyword evidence="8 9" id="KW-0807">Transducer</keyword>
<evidence type="ECO:0000256" key="7">
    <source>
        <dbReference type="ARBA" id="ARBA00023170"/>
    </source>
</evidence>
<evidence type="ECO:0000256" key="3">
    <source>
        <dbReference type="ARBA" id="ARBA00022692"/>
    </source>
</evidence>
<comment type="similarity">
    <text evidence="2 9">Belongs to the G-protein coupled receptor 1 family.</text>
</comment>
<feature type="transmembrane region" description="Helical" evidence="11">
    <location>
        <begin position="96"/>
        <end position="116"/>
    </location>
</feature>
<evidence type="ECO:0000256" key="5">
    <source>
        <dbReference type="ARBA" id="ARBA00023040"/>
    </source>
</evidence>
<dbReference type="InterPro" id="IPR000276">
    <property type="entry name" value="GPCR_Rhodpsn"/>
</dbReference>
<keyword evidence="6 11" id="KW-0472">Membrane</keyword>
<feature type="transmembrane region" description="Helical" evidence="11">
    <location>
        <begin position="56"/>
        <end position="84"/>
    </location>
</feature>
<dbReference type="OrthoDB" id="10036964at2759"/>
<dbReference type="InterPro" id="IPR017452">
    <property type="entry name" value="GPCR_Rhodpsn_7TM"/>
</dbReference>
<feature type="transmembrane region" description="Helical" evidence="11">
    <location>
        <begin position="221"/>
        <end position="254"/>
    </location>
</feature>
<dbReference type="SUPFAM" id="SSF81321">
    <property type="entry name" value="Family A G protein-coupled receptor-like"/>
    <property type="match status" value="1"/>
</dbReference>
<dbReference type="Pfam" id="PF00001">
    <property type="entry name" value="7tm_1"/>
    <property type="match status" value="1"/>
</dbReference>
<keyword evidence="13" id="KW-1185">Reference proteome</keyword>
<evidence type="ECO:0000313" key="13">
    <source>
        <dbReference type="Proteomes" id="UP000694846"/>
    </source>
</evidence>
<dbReference type="PROSITE" id="PS00237">
    <property type="entry name" value="G_PROTEIN_RECEP_F1_1"/>
    <property type="match status" value="1"/>
</dbReference>
<sequence length="467" mass="51001">MISALDAVAYGNDSSPLRAANGTAGDGGGGGGVATPSNDTTGVIQFLDDDLSFPGYIRTTCMVVCVIILGVGVVGNMMVPIVILKSKDMRNSTNIFLMNLSIADLMVLLICTPTVFVEVNSRPETWVLGEELCKAVPFVELTVAHASVLTILAISFERYYAICEPLRAGYVCTKTRAMIICLLAWGLAALFTSPITMISEYTHMDYIDGTVVPVCLTKANTFWPIAFFVAIISVFFVVPLFVLVVLYTVIAVHLMADPGTSCTDSACNQRARRQVVLMLATVVLSFFVCLLPFRVFTMWIILVPEHMFLSLGFKYYYIILYASRIMVYLNSAVNPILYNLMSSKFRRGFCKLCRSRCGGGGGGGSSDDYFYYDGGGGRRRRRRRARGRDMFRLRPTGTLTTTLSQSCSGGPAVTASNGTAVVNGSVRRHEAASAVTTFFGRHRFRTRLQGGGGDDDDDDDQLKESFV</sequence>